<accession>A0A5E4Q0T5</accession>
<gene>
    <name evidence="3" type="ORF">LSINAPIS_LOCUS3837</name>
</gene>
<protein>
    <recommendedName>
        <fullName evidence="2">Deltamethrin resistance protein prag01 domain-containing protein</fullName>
    </recommendedName>
</protein>
<organism evidence="3 4">
    <name type="scientific">Leptidea sinapis</name>
    <dbReference type="NCBI Taxonomy" id="189913"/>
    <lineage>
        <taxon>Eukaryota</taxon>
        <taxon>Metazoa</taxon>
        <taxon>Ecdysozoa</taxon>
        <taxon>Arthropoda</taxon>
        <taxon>Hexapoda</taxon>
        <taxon>Insecta</taxon>
        <taxon>Pterygota</taxon>
        <taxon>Neoptera</taxon>
        <taxon>Endopterygota</taxon>
        <taxon>Lepidoptera</taxon>
        <taxon>Glossata</taxon>
        <taxon>Ditrysia</taxon>
        <taxon>Papilionoidea</taxon>
        <taxon>Pieridae</taxon>
        <taxon>Dismorphiinae</taxon>
        <taxon>Leptidea</taxon>
    </lineage>
</organism>
<dbReference type="PANTHER" id="PTHR22133:SF2">
    <property type="entry name" value="AT01821P-RELATED"/>
    <property type="match status" value="1"/>
</dbReference>
<keyword evidence="4" id="KW-1185">Reference proteome</keyword>
<evidence type="ECO:0000256" key="1">
    <source>
        <dbReference type="SAM" id="Phobius"/>
    </source>
</evidence>
<evidence type="ECO:0000259" key="2">
    <source>
        <dbReference type="Pfam" id="PF16020"/>
    </source>
</evidence>
<proteinExistence type="predicted"/>
<dbReference type="Pfam" id="PF16020">
    <property type="entry name" value="Deltameth_res"/>
    <property type="match status" value="1"/>
</dbReference>
<feature type="transmembrane region" description="Helical" evidence="1">
    <location>
        <begin position="54"/>
        <end position="77"/>
    </location>
</feature>
<dbReference type="Proteomes" id="UP000324832">
    <property type="component" value="Unassembled WGS sequence"/>
</dbReference>
<keyword evidence="1" id="KW-0472">Membrane</keyword>
<feature type="domain" description="Deltamethrin resistance protein prag01" evidence="2">
    <location>
        <begin position="31"/>
        <end position="82"/>
    </location>
</feature>
<reference evidence="3 4" key="1">
    <citation type="submission" date="2017-07" db="EMBL/GenBank/DDBJ databases">
        <authorList>
            <person name="Talla V."/>
            <person name="Backstrom N."/>
        </authorList>
    </citation>
    <scope>NUCLEOTIDE SEQUENCE [LARGE SCALE GENOMIC DNA]</scope>
</reference>
<dbReference type="InterPro" id="IPR031973">
    <property type="entry name" value="Deltameth_res_prag01"/>
</dbReference>
<evidence type="ECO:0000313" key="4">
    <source>
        <dbReference type="Proteomes" id="UP000324832"/>
    </source>
</evidence>
<dbReference type="EMBL" id="FZQP02000959">
    <property type="protein sequence ID" value="VVC91069.1"/>
    <property type="molecule type" value="Genomic_DNA"/>
</dbReference>
<name>A0A5E4Q0T5_9NEOP</name>
<dbReference type="PANTHER" id="PTHR22133">
    <property type="entry name" value="AT01821P-RELATED"/>
    <property type="match status" value="1"/>
</dbReference>
<evidence type="ECO:0000313" key="3">
    <source>
        <dbReference type="EMBL" id="VVC91069.1"/>
    </source>
</evidence>
<dbReference type="OrthoDB" id="9981889at2759"/>
<dbReference type="AlphaFoldDB" id="A0A5E4Q0T5"/>
<sequence>MVISRTIVSRLTQQTVRRYHGGHEFKAPSMDELPVPRGSWQAQYDAKQKKYNTVLAFGIAFTVFSITVAKGSGLLYFNYSPPKSID</sequence>
<keyword evidence="1" id="KW-0812">Transmembrane</keyword>
<keyword evidence="1" id="KW-1133">Transmembrane helix</keyword>